<feature type="domain" description="MITD1 C-terminal phospholipase D-like" evidence="2">
    <location>
        <begin position="256"/>
        <end position="325"/>
    </location>
</feature>
<organism evidence="3 4">
    <name type="scientific">Strongyloides papillosus</name>
    <name type="common">Intestinal threadworm</name>
    <dbReference type="NCBI Taxonomy" id="174720"/>
    <lineage>
        <taxon>Eukaryota</taxon>
        <taxon>Metazoa</taxon>
        <taxon>Ecdysozoa</taxon>
        <taxon>Nematoda</taxon>
        <taxon>Chromadorea</taxon>
        <taxon>Rhabditida</taxon>
        <taxon>Tylenchina</taxon>
        <taxon>Panagrolaimomorpha</taxon>
        <taxon>Strongyloidoidea</taxon>
        <taxon>Strongyloididae</taxon>
        <taxon>Strongyloides</taxon>
    </lineage>
</organism>
<feature type="compositionally biased region" description="Acidic residues" evidence="1">
    <location>
        <begin position="127"/>
        <end position="143"/>
    </location>
</feature>
<dbReference type="InterPro" id="IPR032341">
    <property type="entry name" value="MITD1_C"/>
</dbReference>
<dbReference type="Gene3D" id="3.30.870.30">
    <property type="entry name" value="MITD, C-terminal phospholipase D-like domain"/>
    <property type="match status" value="1"/>
</dbReference>
<evidence type="ECO:0000256" key="1">
    <source>
        <dbReference type="SAM" id="MobiDB-lite"/>
    </source>
</evidence>
<dbReference type="Proteomes" id="UP000046392">
    <property type="component" value="Unplaced"/>
</dbReference>
<feature type="region of interest" description="Disordered" evidence="1">
    <location>
        <begin position="1"/>
        <end position="20"/>
    </location>
</feature>
<feature type="domain" description="MITD1 C-terminal phospholipase D-like" evidence="2">
    <location>
        <begin position="169"/>
        <end position="229"/>
    </location>
</feature>
<protein>
    <submittedName>
        <fullName evidence="4">MIT_C domain-containing protein</fullName>
    </submittedName>
</protein>
<keyword evidence="3" id="KW-1185">Reference proteome</keyword>
<reference evidence="4" key="1">
    <citation type="submission" date="2017-02" db="UniProtKB">
        <authorList>
            <consortium name="WormBaseParasite"/>
        </authorList>
    </citation>
    <scope>IDENTIFICATION</scope>
</reference>
<dbReference type="STRING" id="174720.A0A0N5BD05"/>
<dbReference type="InterPro" id="IPR038113">
    <property type="entry name" value="MITD1_C_sf"/>
</dbReference>
<proteinExistence type="predicted"/>
<sequence length="347" mass="40984">MSTAPKKVDGQDMSPEQSVNKLFTFSNGEAKFREEFADHKERMRRANGCSPGLNLILAKNVKEDLKKLFKEAKEFKGLRLEIRQFVKDEVHPTIKRLSKEEEERKDKKKDPVTDIEDPKFNFYPNFSEDEDDEEENVPEDENEEKSGKIKKWPGYEPVEIIDIEEGQTGITFERLFTKERIGDNVTQILLEDPYLHTREQLRVLMRFILSMKFTYNEFCQIHVRTKLNTGRSIIFNYLKEKYPEYTHARLIQMEYDEITQNLIFVKKRCADKGIDFSYNFVSNMHDRLIIFNSGIIAIPGRGLGIYQMSDTRYVKEWDRLRCKGCRIQINRLKGFNVAKDNIYKISI</sequence>
<feature type="region of interest" description="Disordered" evidence="1">
    <location>
        <begin position="97"/>
        <end position="148"/>
    </location>
</feature>
<feature type="compositionally biased region" description="Basic and acidic residues" evidence="1">
    <location>
        <begin position="97"/>
        <end position="119"/>
    </location>
</feature>
<feature type="compositionally biased region" description="Basic and acidic residues" evidence="1">
    <location>
        <begin position="1"/>
        <end position="10"/>
    </location>
</feature>
<accession>A0A0N5BD05</accession>
<dbReference type="Pfam" id="PF16565">
    <property type="entry name" value="MIT_C"/>
    <property type="match status" value="2"/>
</dbReference>
<name>A0A0N5BD05_STREA</name>
<evidence type="ECO:0000313" key="4">
    <source>
        <dbReference type="WBParaSite" id="SPAL_0000389800.1"/>
    </source>
</evidence>
<dbReference type="WBParaSite" id="SPAL_0000389800.1">
    <property type="protein sequence ID" value="SPAL_0000389800.1"/>
    <property type="gene ID" value="SPAL_0000389800"/>
</dbReference>
<evidence type="ECO:0000313" key="3">
    <source>
        <dbReference type="Proteomes" id="UP000046392"/>
    </source>
</evidence>
<evidence type="ECO:0000259" key="2">
    <source>
        <dbReference type="Pfam" id="PF16565"/>
    </source>
</evidence>
<dbReference type="AlphaFoldDB" id="A0A0N5BD05"/>